<feature type="region of interest" description="Disordered" evidence="2">
    <location>
        <begin position="61"/>
        <end position="122"/>
    </location>
</feature>
<name>A0A5C3E277_9BASI</name>
<dbReference type="SUPFAM" id="SSF50685">
    <property type="entry name" value="Barwin-like endoglucanases"/>
    <property type="match status" value="1"/>
</dbReference>
<proteinExistence type="predicted"/>
<keyword evidence="5" id="KW-1185">Reference proteome</keyword>
<feature type="signal peptide" evidence="3">
    <location>
        <begin position="1"/>
        <end position="19"/>
    </location>
</feature>
<feature type="compositionally biased region" description="Basic residues" evidence="2">
    <location>
        <begin position="83"/>
        <end position="110"/>
    </location>
</feature>
<dbReference type="Proteomes" id="UP000324022">
    <property type="component" value="Unassembled WGS sequence"/>
</dbReference>
<dbReference type="OrthoDB" id="623670at2759"/>
<dbReference type="InterPro" id="IPR051477">
    <property type="entry name" value="Expansin_CellWall"/>
</dbReference>
<sequence>MRFTHLALYSSLIVAAASAHITNPGPGSSSSSALLLNRDASTQSSPVANFSLEKRDEEIVEEVDIEVDDNEDDEASDELEPRGKHHKKKSHHRSSKHSGRRSSHKKKNHLHATQGGKYSGKGTFFKPNQGSCGKWNTVNDKIVALSADIYQGGSHCFKSVRVCHGSKCANAQVADLCPGCHRTSLDMTPSLFKELANPDLGVIDIQWSFV</sequence>
<dbReference type="Gene3D" id="2.40.40.10">
    <property type="entry name" value="RlpA-like domain"/>
    <property type="match status" value="1"/>
</dbReference>
<feature type="compositionally biased region" description="Acidic residues" evidence="2">
    <location>
        <begin position="61"/>
        <end position="78"/>
    </location>
</feature>
<dbReference type="PANTHER" id="PTHR31836">
    <property type="match status" value="1"/>
</dbReference>
<dbReference type="CDD" id="cd22191">
    <property type="entry name" value="DPBB_RlpA_EXP_N-like"/>
    <property type="match status" value="1"/>
</dbReference>
<keyword evidence="1 3" id="KW-0732">Signal</keyword>
<dbReference type="InterPro" id="IPR036908">
    <property type="entry name" value="RlpA-like_sf"/>
</dbReference>
<dbReference type="EMBL" id="OOIN01000007">
    <property type="protein sequence ID" value="SPO24508.1"/>
    <property type="molecule type" value="Genomic_DNA"/>
</dbReference>
<evidence type="ECO:0000256" key="3">
    <source>
        <dbReference type="SAM" id="SignalP"/>
    </source>
</evidence>
<evidence type="ECO:0000313" key="4">
    <source>
        <dbReference type="EMBL" id="SPO24508.1"/>
    </source>
</evidence>
<dbReference type="AlphaFoldDB" id="A0A5C3E277"/>
<feature type="chain" id="PRO_5022746829" description="RlpA-like protein double-psi beta-barrel domain-containing protein" evidence="3">
    <location>
        <begin position="20"/>
        <end position="210"/>
    </location>
</feature>
<accession>A0A5C3E277</accession>
<protein>
    <recommendedName>
        <fullName evidence="6">RlpA-like protein double-psi beta-barrel domain-containing protein</fullName>
    </recommendedName>
</protein>
<gene>
    <name evidence="4" type="ORF">UTRI_03777</name>
</gene>
<evidence type="ECO:0000256" key="1">
    <source>
        <dbReference type="ARBA" id="ARBA00022729"/>
    </source>
</evidence>
<organism evidence="4 5">
    <name type="scientific">Ustilago trichophora</name>
    <dbReference type="NCBI Taxonomy" id="86804"/>
    <lineage>
        <taxon>Eukaryota</taxon>
        <taxon>Fungi</taxon>
        <taxon>Dikarya</taxon>
        <taxon>Basidiomycota</taxon>
        <taxon>Ustilaginomycotina</taxon>
        <taxon>Ustilaginomycetes</taxon>
        <taxon>Ustilaginales</taxon>
        <taxon>Ustilaginaceae</taxon>
        <taxon>Ustilago</taxon>
    </lineage>
</organism>
<dbReference type="PANTHER" id="PTHR31836:SF25">
    <property type="entry name" value="RLPA-LIKE PROTEIN DOUBLE-PSI BETA-BARREL DOMAIN-CONTAINING PROTEIN"/>
    <property type="match status" value="1"/>
</dbReference>
<evidence type="ECO:0008006" key="6">
    <source>
        <dbReference type="Google" id="ProtNLM"/>
    </source>
</evidence>
<evidence type="ECO:0000256" key="2">
    <source>
        <dbReference type="SAM" id="MobiDB-lite"/>
    </source>
</evidence>
<reference evidence="4 5" key="1">
    <citation type="submission" date="2018-03" db="EMBL/GenBank/DDBJ databases">
        <authorList>
            <person name="Guldener U."/>
        </authorList>
    </citation>
    <scope>NUCLEOTIDE SEQUENCE [LARGE SCALE GENOMIC DNA]</scope>
    <source>
        <strain evidence="4 5">NBRC100155</strain>
    </source>
</reference>
<evidence type="ECO:0000313" key="5">
    <source>
        <dbReference type="Proteomes" id="UP000324022"/>
    </source>
</evidence>